<comment type="caution">
    <text evidence="1">The sequence shown here is derived from an EMBL/GenBank/DDBJ whole genome shotgun (WGS) entry which is preliminary data.</text>
</comment>
<dbReference type="InterPro" id="IPR013783">
    <property type="entry name" value="Ig-like_fold"/>
</dbReference>
<protein>
    <submittedName>
        <fullName evidence="1">HYDIN protein</fullName>
    </submittedName>
</protein>
<reference evidence="1 2" key="1">
    <citation type="submission" date="2019-09" db="EMBL/GenBank/DDBJ databases">
        <title>Bird 10,000 Genomes (B10K) Project - Family phase.</title>
        <authorList>
            <person name="Zhang G."/>
        </authorList>
    </citation>
    <scope>NUCLEOTIDE SEQUENCE [LARGE SCALE GENOMIC DNA]</scope>
    <source>
        <strain evidence="1">B10K-DU-007-02</strain>
        <tissue evidence="1">Mixed tissue sample</tissue>
    </source>
</reference>
<name>A0A7L0IPZ0_PIPCL</name>
<dbReference type="EMBL" id="VXAH01000077">
    <property type="protein sequence ID" value="NXK33483.1"/>
    <property type="molecule type" value="Genomic_DNA"/>
</dbReference>
<dbReference type="Gene3D" id="2.60.40.10">
    <property type="entry name" value="Immunoglobulins"/>
    <property type="match status" value="1"/>
</dbReference>
<accession>A0A7L0IPZ0</accession>
<evidence type="ECO:0000313" key="1">
    <source>
        <dbReference type="EMBL" id="NXK33483.1"/>
    </source>
</evidence>
<dbReference type="PANTHER" id="PTHR23053">
    <property type="entry name" value="DLEC1 DELETED IN LUNG AND ESOPHAGEAL CANCER 1"/>
    <property type="match status" value="1"/>
</dbReference>
<evidence type="ECO:0000313" key="2">
    <source>
        <dbReference type="Proteomes" id="UP000520962"/>
    </source>
</evidence>
<dbReference type="PANTHER" id="PTHR23053:SF0">
    <property type="entry name" value="HYDROCEPHALUS-INDUCING PROTEIN HOMOLOG"/>
    <property type="match status" value="1"/>
</dbReference>
<dbReference type="InterPro" id="IPR033305">
    <property type="entry name" value="Hydin-like"/>
</dbReference>
<proteinExistence type="predicted"/>
<dbReference type="GO" id="GO:0003341">
    <property type="term" value="P:cilium movement"/>
    <property type="evidence" value="ECO:0007669"/>
    <property type="project" value="TreeGrafter"/>
</dbReference>
<dbReference type="GO" id="GO:1904158">
    <property type="term" value="P:axonemal central apparatus assembly"/>
    <property type="evidence" value="ECO:0007669"/>
    <property type="project" value="TreeGrafter"/>
</dbReference>
<dbReference type="AlphaFoldDB" id="A0A7L0IPZ0"/>
<feature type="non-terminal residue" evidence="1">
    <location>
        <position position="139"/>
    </location>
</feature>
<gene>
    <name evidence="1" type="primary">Hydin_2</name>
    <name evidence="1" type="ORF">PIPCHL_R15491</name>
</gene>
<organism evidence="1 2">
    <name type="scientific">Piprites chloris</name>
    <name type="common">Wing-barred manakin</name>
    <dbReference type="NCBI Taxonomy" id="114369"/>
    <lineage>
        <taxon>Eukaryota</taxon>
        <taxon>Metazoa</taxon>
        <taxon>Chordata</taxon>
        <taxon>Craniata</taxon>
        <taxon>Vertebrata</taxon>
        <taxon>Euteleostomi</taxon>
        <taxon>Archelosauria</taxon>
        <taxon>Archosauria</taxon>
        <taxon>Dinosauria</taxon>
        <taxon>Saurischia</taxon>
        <taxon>Theropoda</taxon>
        <taxon>Coelurosauria</taxon>
        <taxon>Aves</taxon>
        <taxon>Neognathae</taxon>
        <taxon>Neoaves</taxon>
        <taxon>Telluraves</taxon>
        <taxon>Australaves</taxon>
        <taxon>Passeriformes</taxon>
        <taxon>Pipridae</taxon>
        <taxon>Piprites</taxon>
    </lineage>
</organism>
<sequence>VMVSARGVYSKYSIQPASPMDFGAMIKGTQKTQVLTLENKGALTFKFLIHQAPPLRRVLGPSWRPRPGILLAGGVQGMANSHQPVLALFLQAQLTAGMFTVSPCSGSIGPWGNQKITVDCNAEEEGKCEEQLYIDISNR</sequence>
<dbReference type="GO" id="GO:0005930">
    <property type="term" value="C:axoneme"/>
    <property type="evidence" value="ECO:0007669"/>
    <property type="project" value="TreeGrafter"/>
</dbReference>
<keyword evidence="2" id="KW-1185">Reference proteome</keyword>
<feature type="non-terminal residue" evidence="1">
    <location>
        <position position="1"/>
    </location>
</feature>
<dbReference type="Proteomes" id="UP000520962">
    <property type="component" value="Unassembled WGS sequence"/>
</dbReference>